<gene>
    <name evidence="2" type="ORF">B9479_000086</name>
</gene>
<feature type="region of interest" description="Disordered" evidence="1">
    <location>
        <begin position="41"/>
        <end position="74"/>
    </location>
</feature>
<name>A0A5D3B664_9TREE</name>
<evidence type="ECO:0000256" key="1">
    <source>
        <dbReference type="SAM" id="MobiDB-lite"/>
    </source>
</evidence>
<comment type="caution">
    <text evidence="2">The sequence shown here is derived from an EMBL/GenBank/DDBJ whole genome shotgun (WGS) entry which is preliminary data.</text>
</comment>
<proteinExistence type="predicted"/>
<dbReference type="EMBL" id="NIDF01000001">
    <property type="protein sequence ID" value="TYJ59097.1"/>
    <property type="molecule type" value="Genomic_DNA"/>
</dbReference>
<accession>A0A5D3B664</accession>
<sequence>MSFKDNNTTPERTFTSLSNKKFAITPVKAVAQTSLSHASPLFRTPSFDHPSATAGAGPSQRQSGSNLRDHGGRISSTKKIARTFGSASTPALTIASGRAEIEHRRYGSSDLERVLDRVFAKHDKASQDLGGRVIAFSRPKGRRVDALAGSQTPNSHRAEFKTTHGHHTKAWSTGSTASGLFPNFAIGASGRGDDQSDVFTEILTPNTLRSPTTVFTDLGTLSEYDPSTAGYIAPEPLHGRMFQRVKPRAKLSWVQQYDDMLPAMGTRSFEEGIHPEGLVEENTEVVARIDDLSARVQSMITEGEGALRSAPPILPPTSSHSPEENVLDRTVGTSEEEADDTGWDICDALDLAISIGIAKRTELDSAAEAVLEADPRDGERIATAKRRKDSQCLGERMSHRQTETVMDGHVNAVGLVRSRSLGLLRYGGVDVM</sequence>
<evidence type="ECO:0000313" key="3">
    <source>
        <dbReference type="Proteomes" id="UP000322245"/>
    </source>
</evidence>
<organism evidence="2 3">
    <name type="scientific">Cryptococcus floricola</name>
    <dbReference type="NCBI Taxonomy" id="2591691"/>
    <lineage>
        <taxon>Eukaryota</taxon>
        <taxon>Fungi</taxon>
        <taxon>Dikarya</taxon>
        <taxon>Basidiomycota</taxon>
        <taxon>Agaricomycotina</taxon>
        <taxon>Tremellomycetes</taxon>
        <taxon>Tremellales</taxon>
        <taxon>Cryptococcaceae</taxon>
        <taxon>Cryptococcus</taxon>
    </lineage>
</organism>
<feature type="region of interest" description="Disordered" evidence="1">
    <location>
        <begin position="144"/>
        <end position="172"/>
    </location>
</feature>
<feature type="region of interest" description="Disordered" evidence="1">
    <location>
        <begin position="307"/>
        <end position="326"/>
    </location>
</feature>
<reference evidence="2 3" key="1">
    <citation type="submission" date="2017-05" db="EMBL/GenBank/DDBJ databases">
        <title>The Genome Sequence of Tsuchiyaea wingfieldii DSM 27421.</title>
        <authorList>
            <person name="Cuomo C."/>
            <person name="Passer A."/>
            <person name="Billmyre B."/>
            <person name="Heitman J."/>
        </authorList>
    </citation>
    <scope>NUCLEOTIDE SEQUENCE [LARGE SCALE GENOMIC DNA]</scope>
    <source>
        <strain evidence="2 3">DSM 27421</strain>
    </source>
</reference>
<dbReference type="AlphaFoldDB" id="A0A5D3B664"/>
<protein>
    <submittedName>
        <fullName evidence="2">Uncharacterized protein</fullName>
    </submittedName>
</protein>
<dbReference type="Proteomes" id="UP000322245">
    <property type="component" value="Unassembled WGS sequence"/>
</dbReference>
<evidence type="ECO:0000313" key="2">
    <source>
        <dbReference type="EMBL" id="TYJ59097.1"/>
    </source>
</evidence>
<keyword evidence="3" id="KW-1185">Reference proteome</keyword>